<protein>
    <recommendedName>
        <fullName evidence="3">F-box domain-containing protein</fullName>
    </recommendedName>
</protein>
<evidence type="ECO:0000313" key="2">
    <source>
        <dbReference type="Proteomes" id="UP001610563"/>
    </source>
</evidence>
<sequence length="267" mass="30859">MSASSASKVFSLPELLEPILADLPQRDLLLAQRANRQWASLITRSPLLQRELFFQPTCIYPQPQEHPEIEVNPLIAEFFPAFTILNTLNDDYIPERDGNRHPVPGDQIIRKQRWYLSEERRKVFLRPEAPWRRMFVSDPPPRLGEMDIRLDGCGCSQKTLEGRLKSEYRHLNEDTVVFILDDLPGGEFCLWWRRTTGGGERGKRMCSLEIDINTRHLWNCFEADEAYGPSGFQIVEYEDLIEYVEYVGRVGIISDEAAPLSVLAKHN</sequence>
<dbReference type="Proteomes" id="UP001610563">
    <property type="component" value="Unassembled WGS sequence"/>
</dbReference>
<evidence type="ECO:0000313" key="1">
    <source>
        <dbReference type="EMBL" id="KAL2783062.1"/>
    </source>
</evidence>
<evidence type="ECO:0008006" key="3">
    <source>
        <dbReference type="Google" id="ProtNLM"/>
    </source>
</evidence>
<name>A0ABR4FIJ1_9EURO</name>
<reference evidence="1 2" key="1">
    <citation type="submission" date="2024-07" db="EMBL/GenBank/DDBJ databases">
        <title>Section-level genome sequencing and comparative genomics of Aspergillus sections Usti and Cavernicolus.</title>
        <authorList>
            <consortium name="Lawrence Berkeley National Laboratory"/>
            <person name="Nybo J.L."/>
            <person name="Vesth T.C."/>
            <person name="Theobald S."/>
            <person name="Frisvad J.C."/>
            <person name="Larsen T.O."/>
            <person name="Kjaerboelling I."/>
            <person name="Rothschild-Mancinelli K."/>
            <person name="Lyhne E.K."/>
            <person name="Kogle M.E."/>
            <person name="Barry K."/>
            <person name="Clum A."/>
            <person name="Na H."/>
            <person name="Ledsgaard L."/>
            <person name="Lin J."/>
            <person name="Lipzen A."/>
            <person name="Kuo A."/>
            <person name="Riley R."/>
            <person name="Mondo S."/>
            <person name="Labutti K."/>
            <person name="Haridas S."/>
            <person name="Pangalinan J."/>
            <person name="Salamov A.A."/>
            <person name="Simmons B.A."/>
            <person name="Magnuson J.K."/>
            <person name="Chen J."/>
            <person name="Drula E."/>
            <person name="Henrissat B."/>
            <person name="Wiebenga A."/>
            <person name="Lubbers R.J."/>
            <person name="Gomes A.C."/>
            <person name="Makela M.R."/>
            <person name="Stajich J."/>
            <person name="Grigoriev I.V."/>
            <person name="Mortensen U.H."/>
            <person name="De Vries R.P."/>
            <person name="Baker S.E."/>
            <person name="Andersen M.R."/>
        </authorList>
    </citation>
    <scope>NUCLEOTIDE SEQUENCE [LARGE SCALE GENOMIC DNA]</scope>
    <source>
        <strain evidence="1 2">CBS 209.92</strain>
    </source>
</reference>
<keyword evidence="2" id="KW-1185">Reference proteome</keyword>
<dbReference type="SUPFAM" id="SSF81383">
    <property type="entry name" value="F-box domain"/>
    <property type="match status" value="1"/>
</dbReference>
<dbReference type="InterPro" id="IPR036047">
    <property type="entry name" value="F-box-like_dom_sf"/>
</dbReference>
<comment type="caution">
    <text evidence="1">The sequence shown here is derived from an EMBL/GenBank/DDBJ whole genome shotgun (WGS) entry which is preliminary data.</text>
</comment>
<accession>A0ABR4FIJ1</accession>
<dbReference type="EMBL" id="JBFTWV010000275">
    <property type="protein sequence ID" value="KAL2783062.1"/>
    <property type="molecule type" value="Genomic_DNA"/>
</dbReference>
<gene>
    <name evidence="1" type="ORF">BJX66DRAFT_330854</name>
</gene>
<proteinExistence type="predicted"/>
<organism evidence="1 2">
    <name type="scientific">Aspergillus keveii</name>
    <dbReference type="NCBI Taxonomy" id="714993"/>
    <lineage>
        <taxon>Eukaryota</taxon>
        <taxon>Fungi</taxon>
        <taxon>Dikarya</taxon>
        <taxon>Ascomycota</taxon>
        <taxon>Pezizomycotina</taxon>
        <taxon>Eurotiomycetes</taxon>
        <taxon>Eurotiomycetidae</taxon>
        <taxon>Eurotiales</taxon>
        <taxon>Aspergillaceae</taxon>
        <taxon>Aspergillus</taxon>
        <taxon>Aspergillus subgen. Nidulantes</taxon>
    </lineage>
</organism>